<reference evidence="2 3" key="1">
    <citation type="journal article" date="2006" name="Science">
        <title>The genome of black cottonwood, Populus trichocarpa (Torr. &amp; Gray).</title>
        <authorList>
            <person name="Tuskan G.A."/>
            <person name="Difazio S."/>
            <person name="Jansson S."/>
            <person name="Bohlmann J."/>
            <person name="Grigoriev I."/>
            <person name="Hellsten U."/>
            <person name="Putnam N."/>
            <person name="Ralph S."/>
            <person name="Rombauts S."/>
            <person name="Salamov A."/>
            <person name="Schein J."/>
            <person name="Sterck L."/>
            <person name="Aerts A."/>
            <person name="Bhalerao R.R."/>
            <person name="Bhalerao R.P."/>
            <person name="Blaudez D."/>
            <person name="Boerjan W."/>
            <person name="Brun A."/>
            <person name="Brunner A."/>
            <person name="Busov V."/>
            <person name="Campbell M."/>
            <person name="Carlson J."/>
            <person name="Chalot M."/>
            <person name="Chapman J."/>
            <person name="Chen G.L."/>
            <person name="Cooper D."/>
            <person name="Coutinho P.M."/>
            <person name="Couturier J."/>
            <person name="Covert S."/>
            <person name="Cronk Q."/>
            <person name="Cunningham R."/>
            <person name="Davis J."/>
            <person name="Degroeve S."/>
            <person name="Dejardin A."/>
            <person name="Depamphilis C."/>
            <person name="Detter J."/>
            <person name="Dirks B."/>
            <person name="Dubchak I."/>
            <person name="Duplessis S."/>
            <person name="Ehlting J."/>
            <person name="Ellis B."/>
            <person name="Gendler K."/>
            <person name="Goodstein D."/>
            <person name="Gribskov M."/>
            <person name="Grimwood J."/>
            <person name="Groover A."/>
            <person name="Gunter L."/>
            <person name="Hamberger B."/>
            <person name="Heinze B."/>
            <person name="Helariutta Y."/>
            <person name="Henrissat B."/>
            <person name="Holligan D."/>
            <person name="Holt R."/>
            <person name="Huang W."/>
            <person name="Islam-Faridi N."/>
            <person name="Jones S."/>
            <person name="Jones-Rhoades M."/>
            <person name="Jorgensen R."/>
            <person name="Joshi C."/>
            <person name="Kangasjarvi J."/>
            <person name="Karlsson J."/>
            <person name="Kelleher C."/>
            <person name="Kirkpatrick R."/>
            <person name="Kirst M."/>
            <person name="Kohler A."/>
            <person name="Kalluri U."/>
            <person name="Larimer F."/>
            <person name="Leebens-Mack J."/>
            <person name="Leple J.C."/>
            <person name="Locascio P."/>
            <person name="Lou Y."/>
            <person name="Lucas S."/>
            <person name="Martin F."/>
            <person name="Montanini B."/>
            <person name="Napoli C."/>
            <person name="Nelson D.R."/>
            <person name="Nelson C."/>
            <person name="Nieminen K."/>
            <person name="Nilsson O."/>
            <person name="Pereda V."/>
            <person name="Peter G."/>
            <person name="Philippe R."/>
            <person name="Pilate G."/>
            <person name="Poliakov A."/>
            <person name="Razumovskaya J."/>
            <person name="Richardson P."/>
            <person name="Rinaldi C."/>
            <person name="Ritland K."/>
            <person name="Rouze P."/>
            <person name="Ryaboy D."/>
            <person name="Schmutz J."/>
            <person name="Schrader J."/>
            <person name="Segerman B."/>
            <person name="Shin H."/>
            <person name="Siddiqui A."/>
            <person name="Sterky F."/>
            <person name="Terry A."/>
            <person name="Tsai C.J."/>
            <person name="Uberbacher E."/>
            <person name="Unneberg P."/>
            <person name="Vahala J."/>
            <person name="Wall K."/>
            <person name="Wessler S."/>
            <person name="Yang G."/>
            <person name="Yin T."/>
            <person name="Douglas C."/>
            <person name="Marra M."/>
            <person name="Sandberg G."/>
            <person name="Van de Peer Y."/>
            <person name="Rokhsar D."/>
        </authorList>
    </citation>
    <scope>NUCLEOTIDE SEQUENCE [LARGE SCALE GENOMIC DNA]</scope>
    <source>
        <strain evidence="3">cv. Nisqually</strain>
    </source>
</reference>
<evidence type="ECO:0000313" key="3">
    <source>
        <dbReference type="Proteomes" id="UP000006729"/>
    </source>
</evidence>
<dbReference type="EMBL" id="CM009306">
    <property type="protein sequence ID" value="PNS96468.1"/>
    <property type="molecule type" value="Genomic_DNA"/>
</dbReference>
<organism evidence="2 3">
    <name type="scientific">Populus trichocarpa</name>
    <name type="common">Western balsam poplar</name>
    <name type="synonym">Populus balsamifera subsp. trichocarpa</name>
    <dbReference type="NCBI Taxonomy" id="3694"/>
    <lineage>
        <taxon>Eukaryota</taxon>
        <taxon>Viridiplantae</taxon>
        <taxon>Streptophyta</taxon>
        <taxon>Embryophyta</taxon>
        <taxon>Tracheophyta</taxon>
        <taxon>Spermatophyta</taxon>
        <taxon>Magnoliopsida</taxon>
        <taxon>eudicotyledons</taxon>
        <taxon>Gunneridae</taxon>
        <taxon>Pentapetalae</taxon>
        <taxon>rosids</taxon>
        <taxon>fabids</taxon>
        <taxon>Malpighiales</taxon>
        <taxon>Salicaceae</taxon>
        <taxon>Saliceae</taxon>
        <taxon>Populus</taxon>
    </lineage>
</organism>
<dbReference type="STRING" id="3694.A0A2K1X6Q4"/>
<keyword evidence="1" id="KW-0175">Coiled coil</keyword>
<dbReference type="AlphaFoldDB" id="A0A2K1X6Q4"/>
<dbReference type="InParanoid" id="A0A2K1X6Q4"/>
<feature type="coiled-coil region" evidence="1">
    <location>
        <begin position="37"/>
        <end position="64"/>
    </location>
</feature>
<sequence length="84" mass="9557">MLLMLCGAIARGSSNYETFFIPLFCFHQQDLSLLFSSLKIQKKLEETKNSLVDLEEKHRQANITIKQKGFFISNLLKSGEASCN</sequence>
<evidence type="ECO:0000313" key="2">
    <source>
        <dbReference type="EMBL" id="PNS96468.1"/>
    </source>
</evidence>
<name>A0A2K1X6Q4_POPTR</name>
<dbReference type="Proteomes" id="UP000006729">
    <property type="component" value="Chromosome 17"/>
</dbReference>
<keyword evidence="3" id="KW-1185">Reference proteome</keyword>
<protein>
    <submittedName>
        <fullName evidence="2">Uncharacterized protein</fullName>
    </submittedName>
</protein>
<proteinExistence type="predicted"/>
<accession>A0A2K1X6Q4</accession>
<evidence type="ECO:0000256" key="1">
    <source>
        <dbReference type="SAM" id="Coils"/>
    </source>
</evidence>
<gene>
    <name evidence="2" type="ORF">POPTR_017G118300</name>
</gene>